<sequence>MSFYRRRTGVKGGRANTQRGPDVPDRAAQLDWKRPESGQGARPANGPPRPPRPPRPGHGEGPVGAPPGEGSGADRVLPHRTRCQAEQEVVLQVELEVEVELVLVQPASTTSLASE</sequence>
<organism evidence="2 3">
    <name type="scientific">Streptomyces sanyensis</name>
    <dbReference type="NCBI Taxonomy" id="568869"/>
    <lineage>
        <taxon>Bacteria</taxon>
        <taxon>Bacillati</taxon>
        <taxon>Actinomycetota</taxon>
        <taxon>Actinomycetes</taxon>
        <taxon>Kitasatosporales</taxon>
        <taxon>Streptomycetaceae</taxon>
        <taxon>Streptomyces</taxon>
    </lineage>
</organism>
<feature type="compositionally biased region" description="Gly residues" evidence="1">
    <location>
        <begin position="59"/>
        <end position="71"/>
    </location>
</feature>
<proteinExistence type="predicted"/>
<evidence type="ECO:0000313" key="2">
    <source>
        <dbReference type="EMBL" id="GAA4787165.1"/>
    </source>
</evidence>
<dbReference type="Proteomes" id="UP001501147">
    <property type="component" value="Unassembled WGS sequence"/>
</dbReference>
<reference evidence="3" key="1">
    <citation type="journal article" date="2019" name="Int. J. Syst. Evol. Microbiol.">
        <title>The Global Catalogue of Microorganisms (GCM) 10K type strain sequencing project: providing services to taxonomists for standard genome sequencing and annotation.</title>
        <authorList>
            <consortium name="The Broad Institute Genomics Platform"/>
            <consortium name="The Broad Institute Genome Sequencing Center for Infectious Disease"/>
            <person name="Wu L."/>
            <person name="Ma J."/>
        </authorList>
    </citation>
    <scope>NUCLEOTIDE SEQUENCE [LARGE SCALE GENOMIC DNA]</scope>
    <source>
        <strain evidence="3">JCM 18324</strain>
    </source>
</reference>
<feature type="compositionally biased region" description="Pro residues" evidence="1">
    <location>
        <begin position="45"/>
        <end position="56"/>
    </location>
</feature>
<keyword evidence="3" id="KW-1185">Reference proteome</keyword>
<dbReference type="EMBL" id="BAABJV010000012">
    <property type="protein sequence ID" value="GAA4787165.1"/>
    <property type="molecule type" value="Genomic_DNA"/>
</dbReference>
<comment type="caution">
    <text evidence="2">The sequence shown here is derived from an EMBL/GenBank/DDBJ whole genome shotgun (WGS) entry which is preliminary data.</text>
</comment>
<evidence type="ECO:0000256" key="1">
    <source>
        <dbReference type="SAM" id="MobiDB-lite"/>
    </source>
</evidence>
<accession>A0ABP9AZH7</accession>
<name>A0ABP9AZH7_9ACTN</name>
<protein>
    <submittedName>
        <fullName evidence="2">Uncharacterized protein</fullName>
    </submittedName>
</protein>
<gene>
    <name evidence="2" type="ORF">GCM10023329_42660</name>
</gene>
<feature type="region of interest" description="Disordered" evidence="1">
    <location>
        <begin position="1"/>
        <end position="81"/>
    </location>
</feature>
<evidence type="ECO:0000313" key="3">
    <source>
        <dbReference type="Proteomes" id="UP001501147"/>
    </source>
</evidence>